<keyword evidence="3" id="KW-1185">Reference proteome</keyword>
<protein>
    <submittedName>
        <fullName evidence="2">Uncharacterized protein</fullName>
    </submittedName>
</protein>
<dbReference type="SUPFAM" id="SSF50370">
    <property type="entry name" value="Ricin B-like lectins"/>
    <property type="match status" value="1"/>
</dbReference>
<dbReference type="AlphaFoldDB" id="A0A4P9YUT1"/>
<feature type="chain" id="PRO_5020782890" evidence="1">
    <location>
        <begin position="36"/>
        <end position="211"/>
    </location>
</feature>
<evidence type="ECO:0000313" key="2">
    <source>
        <dbReference type="EMBL" id="RKP23793.1"/>
    </source>
</evidence>
<dbReference type="OrthoDB" id="5586233at2759"/>
<reference evidence="3" key="1">
    <citation type="journal article" date="2018" name="Nat. Microbiol.">
        <title>Leveraging single-cell genomics to expand the fungal tree of life.</title>
        <authorList>
            <person name="Ahrendt S.R."/>
            <person name="Quandt C.A."/>
            <person name="Ciobanu D."/>
            <person name="Clum A."/>
            <person name="Salamov A."/>
            <person name="Andreopoulos B."/>
            <person name="Cheng J.F."/>
            <person name="Woyke T."/>
            <person name="Pelin A."/>
            <person name="Henrissat B."/>
            <person name="Reynolds N.K."/>
            <person name="Benny G.L."/>
            <person name="Smith M.E."/>
            <person name="James T.Y."/>
            <person name="Grigoriev I.V."/>
        </authorList>
    </citation>
    <scope>NUCLEOTIDE SEQUENCE [LARGE SCALE GENOMIC DNA]</scope>
    <source>
        <strain evidence="3">Benny S71-1</strain>
    </source>
</reference>
<proteinExistence type="predicted"/>
<accession>A0A4P9YUT1</accession>
<dbReference type="Gene3D" id="2.80.10.50">
    <property type="match status" value="1"/>
</dbReference>
<evidence type="ECO:0000256" key="1">
    <source>
        <dbReference type="SAM" id="SignalP"/>
    </source>
</evidence>
<evidence type="ECO:0000313" key="3">
    <source>
        <dbReference type="Proteomes" id="UP000278143"/>
    </source>
</evidence>
<dbReference type="CDD" id="cd00161">
    <property type="entry name" value="beta-trefoil_Ricin-like"/>
    <property type="match status" value="1"/>
</dbReference>
<dbReference type="InterPro" id="IPR035992">
    <property type="entry name" value="Ricin_B-like_lectins"/>
</dbReference>
<keyword evidence="1" id="KW-0732">Signal</keyword>
<name>A0A4P9YUT1_9FUNG</name>
<dbReference type="EMBL" id="KZ990682">
    <property type="protein sequence ID" value="RKP23793.1"/>
    <property type="molecule type" value="Genomic_DNA"/>
</dbReference>
<gene>
    <name evidence="2" type="ORF">SYNPS1DRAFT_30451</name>
</gene>
<feature type="signal peptide" evidence="1">
    <location>
        <begin position="1"/>
        <end position="35"/>
    </location>
</feature>
<organism evidence="2 3">
    <name type="scientific">Syncephalis pseudoplumigaleata</name>
    <dbReference type="NCBI Taxonomy" id="1712513"/>
    <lineage>
        <taxon>Eukaryota</taxon>
        <taxon>Fungi</taxon>
        <taxon>Fungi incertae sedis</taxon>
        <taxon>Zoopagomycota</taxon>
        <taxon>Zoopagomycotina</taxon>
        <taxon>Zoopagomycetes</taxon>
        <taxon>Zoopagales</taxon>
        <taxon>Piptocephalidaceae</taxon>
        <taxon>Syncephalis</taxon>
    </lineage>
</organism>
<dbReference type="Proteomes" id="UP000278143">
    <property type="component" value="Unassembled WGS sequence"/>
</dbReference>
<dbReference type="PROSITE" id="PS50231">
    <property type="entry name" value="RICIN_B_LECTIN"/>
    <property type="match status" value="1"/>
</dbReference>
<sequence length="211" mass="23837">MLKCLVSSCFMRKYALLSAMLFGLLLVASLPAIEAAVEPYLVVADKSKYPVPAPVIATKPGNYSDIKVCAYAEGLESNRTVVNDSCGKRNWRPGQAWRFDKAFIGYQPVRIGHNLCMDIAQPVAKSTVKVNVCPEDSNRVEKRQLWRISCNQAEKCWFHNLLTNYCLTASYTEQEFFISECTQQSMDSPQLFIFQKPKNADFVVNLRGVVY</sequence>